<dbReference type="Proteomes" id="UP000253250">
    <property type="component" value="Unassembled WGS sequence"/>
</dbReference>
<evidence type="ECO:0000313" key="1">
    <source>
        <dbReference type="EMBL" id="RCN56972.1"/>
    </source>
</evidence>
<comment type="caution">
    <text evidence="1">The sequence shown here is derived from an EMBL/GenBank/DDBJ whole genome shotgun (WGS) entry which is preliminary data.</text>
</comment>
<protein>
    <submittedName>
        <fullName evidence="1">Uncharacterized protein</fullName>
    </submittedName>
</protein>
<evidence type="ECO:0000313" key="2">
    <source>
        <dbReference type="Proteomes" id="UP000253250"/>
    </source>
</evidence>
<dbReference type="EMBL" id="PSYR01000002">
    <property type="protein sequence ID" value="RCN56972.1"/>
    <property type="molecule type" value="Genomic_DNA"/>
</dbReference>
<gene>
    <name evidence="1" type="ORF">C4900_14670</name>
</gene>
<accession>A0A368HI36</accession>
<name>A0A368HI36_9GAMM</name>
<organism evidence="1 2">
    <name type="scientific">Acidiferrobacter thiooxydans</name>
    <dbReference type="NCBI Taxonomy" id="163359"/>
    <lineage>
        <taxon>Bacteria</taxon>
        <taxon>Pseudomonadati</taxon>
        <taxon>Pseudomonadota</taxon>
        <taxon>Gammaproteobacteria</taxon>
        <taxon>Acidiferrobacterales</taxon>
        <taxon>Acidiferrobacteraceae</taxon>
        <taxon>Acidiferrobacter</taxon>
    </lineage>
</organism>
<reference evidence="1 2" key="1">
    <citation type="submission" date="2018-02" db="EMBL/GenBank/DDBJ databases">
        <title>Insights into the biology of acidophilic members of the Acidiferrobacteraceae family derived from comparative genomic analyses.</title>
        <authorList>
            <person name="Issotta F."/>
            <person name="Thyssen C."/>
            <person name="Mena C."/>
            <person name="Moya A."/>
            <person name="Bellenberg S."/>
            <person name="Sproer C."/>
            <person name="Covarrubias P.C."/>
            <person name="Sand W."/>
            <person name="Quatrini R."/>
            <person name="Vera M."/>
        </authorList>
    </citation>
    <scope>NUCLEOTIDE SEQUENCE [LARGE SCALE GENOMIC DNA]</scope>
    <source>
        <strain evidence="2">m-1</strain>
    </source>
</reference>
<keyword evidence="2" id="KW-1185">Reference proteome</keyword>
<sequence>MNRHPRAFGQVVPFPKRITYHRPGPLRSWRCSRLDIGLPQVNGGRCLAESRNPAPQDVCAGSLEHAHEPCQSARSLPALAG</sequence>
<proteinExistence type="predicted"/>
<dbReference type="AlphaFoldDB" id="A0A368HI36"/>